<name>A0ABU5LKY5_9SPHN</name>
<dbReference type="RefSeq" id="WP_219019959.1">
    <property type="nucleotide sequence ID" value="NZ_CP079203.1"/>
</dbReference>
<dbReference type="EMBL" id="JAOBTW010000001">
    <property type="protein sequence ID" value="MDZ7280594.1"/>
    <property type="molecule type" value="Genomic_DNA"/>
</dbReference>
<keyword evidence="2" id="KW-1185">Reference proteome</keyword>
<evidence type="ECO:0000313" key="2">
    <source>
        <dbReference type="Proteomes" id="UP001292182"/>
    </source>
</evidence>
<evidence type="ECO:0008006" key="3">
    <source>
        <dbReference type="Google" id="ProtNLM"/>
    </source>
</evidence>
<reference evidence="2" key="1">
    <citation type="submission" date="2023-07" db="EMBL/GenBank/DDBJ databases">
        <title>Whole genome sequence analysis of rice epiphytic Sphingomonas sanguinis OsEp_Plm_15B2.</title>
        <authorList>
            <person name="Sahu K.P."/>
            <person name="Asharani P."/>
            <person name="Reddy B."/>
            <person name="Kumar A."/>
        </authorList>
    </citation>
    <scope>NUCLEOTIDE SEQUENCE [LARGE SCALE GENOMIC DNA]</scope>
    <source>
        <strain evidence="2">OsEp_Plm_15B2</strain>
    </source>
</reference>
<proteinExistence type="predicted"/>
<comment type="caution">
    <text evidence="1">The sequence shown here is derived from an EMBL/GenBank/DDBJ whole genome shotgun (WGS) entry which is preliminary data.</text>
</comment>
<evidence type="ECO:0000313" key="1">
    <source>
        <dbReference type="EMBL" id="MDZ7280594.1"/>
    </source>
</evidence>
<dbReference type="Proteomes" id="UP001292182">
    <property type="component" value="Unassembled WGS sequence"/>
</dbReference>
<sequence length="287" mass="31041">MMTVAADRFCGFVAIDWSGAHGTAHPGIQVALCSTGNSAPRIVAPPGRAWSREGVAEWLLARADEPLLIGFDFSFSAPFVARGAHLPGDPPTADARALWAYVDDSSDDPDLGARSFLEARRGRHFYFGAADGRKADFLHWRTCEIATDGGRKPSTVYDAIGASQVAKASFAGMRLLRRLDGRMAIWPFDPSPPSGALVVEIYTSIAARDAGRPRGRSKMRSAEALDDALTALGSQPHDPLNRYDDHTTDAILTAAWLRASVTRDDLWHPACLTHHVAQTEGWTFGVS</sequence>
<gene>
    <name evidence="1" type="ORF">N4G62_00955</name>
</gene>
<protein>
    <recommendedName>
        <fullName evidence="3">DUF429 domain-containing protein</fullName>
    </recommendedName>
</protein>
<organism evidence="1 2">
    <name type="scientific">Sphingomonas sanguinis</name>
    <dbReference type="NCBI Taxonomy" id="33051"/>
    <lineage>
        <taxon>Bacteria</taxon>
        <taxon>Pseudomonadati</taxon>
        <taxon>Pseudomonadota</taxon>
        <taxon>Alphaproteobacteria</taxon>
        <taxon>Sphingomonadales</taxon>
        <taxon>Sphingomonadaceae</taxon>
        <taxon>Sphingomonas</taxon>
    </lineage>
</organism>
<accession>A0ABU5LKY5</accession>